<dbReference type="AlphaFoldDB" id="A0A9P5XUV9"/>
<dbReference type="GO" id="GO:0017108">
    <property type="term" value="F:5'-flap endonuclease activity"/>
    <property type="evidence" value="ECO:0007669"/>
    <property type="project" value="TreeGrafter"/>
</dbReference>
<accession>A0A9P5XUV9</accession>
<sequence length="219" mass="23787">MLDGFGFCWIEASGEAEVELAEMSKLGMIDAIMMEDSDTIIFGVTTILRLDLTFAMTGQVRKYEVSNIMNLGFDKAGLVIIALLVGGDYLIGLSTAGCGIETALKLAHAGLGIWLIEAIEHQTNLDTWGDNICDELHKSSLKCQQDFANSIPADFPDINIVNLYLNPAVHQHDIHQPAVSGNSSSISLLAIFAEENFVWGDMAGILEHFTNDILPGLVM</sequence>
<dbReference type="SUPFAM" id="SSF88723">
    <property type="entry name" value="PIN domain-like"/>
    <property type="match status" value="1"/>
</dbReference>
<dbReference type="PANTHER" id="PTHR11081:SF75">
    <property type="entry name" value="ENDONUCLEASE, PUTATIVE (AFU_ORTHOLOGUE AFUA_3G13260)-RELATED"/>
    <property type="match status" value="1"/>
</dbReference>
<comment type="caution">
    <text evidence="2">The sequence shown here is derived from an EMBL/GenBank/DDBJ whole genome shotgun (WGS) entry which is preliminary data.</text>
</comment>
<dbReference type="SMART" id="SM00484">
    <property type="entry name" value="XPGI"/>
    <property type="match status" value="1"/>
</dbReference>
<gene>
    <name evidence="2" type="ORF">BDZ94DRAFT_1327184</name>
</gene>
<evidence type="ECO:0000313" key="2">
    <source>
        <dbReference type="EMBL" id="KAF9456140.1"/>
    </source>
</evidence>
<keyword evidence="3" id="KW-1185">Reference proteome</keyword>
<dbReference type="PANTHER" id="PTHR11081">
    <property type="entry name" value="FLAP ENDONUCLEASE FAMILY MEMBER"/>
    <property type="match status" value="1"/>
</dbReference>
<evidence type="ECO:0000259" key="1">
    <source>
        <dbReference type="SMART" id="SM00484"/>
    </source>
</evidence>
<organism evidence="2 3">
    <name type="scientific">Collybia nuda</name>
    <dbReference type="NCBI Taxonomy" id="64659"/>
    <lineage>
        <taxon>Eukaryota</taxon>
        <taxon>Fungi</taxon>
        <taxon>Dikarya</taxon>
        <taxon>Basidiomycota</taxon>
        <taxon>Agaricomycotina</taxon>
        <taxon>Agaricomycetes</taxon>
        <taxon>Agaricomycetidae</taxon>
        <taxon>Agaricales</taxon>
        <taxon>Tricholomatineae</taxon>
        <taxon>Clitocybaceae</taxon>
        <taxon>Collybia</taxon>
    </lineage>
</organism>
<dbReference type="Proteomes" id="UP000807353">
    <property type="component" value="Unassembled WGS sequence"/>
</dbReference>
<name>A0A9P5XUV9_9AGAR</name>
<dbReference type="OrthoDB" id="2148513at2759"/>
<feature type="domain" description="XPG-I" evidence="1">
    <location>
        <begin position="3"/>
        <end position="73"/>
    </location>
</feature>
<dbReference type="SUPFAM" id="SSF47807">
    <property type="entry name" value="5' to 3' exonuclease, C-terminal subdomain"/>
    <property type="match status" value="1"/>
</dbReference>
<dbReference type="GO" id="GO:0006281">
    <property type="term" value="P:DNA repair"/>
    <property type="evidence" value="ECO:0007669"/>
    <property type="project" value="UniProtKB-ARBA"/>
</dbReference>
<evidence type="ECO:0000313" key="3">
    <source>
        <dbReference type="Proteomes" id="UP000807353"/>
    </source>
</evidence>
<dbReference type="Gene3D" id="3.40.50.1010">
    <property type="entry name" value="5'-nuclease"/>
    <property type="match status" value="1"/>
</dbReference>
<reference evidence="2" key="1">
    <citation type="submission" date="2020-11" db="EMBL/GenBank/DDBJ databases">
        <authorList>
            <consortium name="DOE Joint Genome Institute"/>
            <person name="Ahrendt S."/>
            <person name="Riley R."/>
            <person name="Andreopoulos W."/>
            <person name="Labutti K."/>
            <person name="Pangilinan J."/>
            <person name="Ruiz-Duenas F.J."/>
            <person name="Barrasa J.M."/>
            <person name="Sanchez-Garcia M."/>
            <person name="Camarero S."/>
            <person name="Miyauchi S."/>
            <person name="Serrano A."/>
            <person name="Linde D."/>
            <person name="Babiker R."/>
            <person name="Drula E."/>
            <person name="Ayuso-Fernandez I."/>
            <person name="Pacheco R."/>
            <person name="Padilla G."/>
            <person name="Ferreira P."/>
            <person name="Barriuso J."/>
            <person name="Kellner H."/>
            <person name="Castanera R."/>
            <person name="Alfaro M."/>
            <person name="Ramirez L."/>
            <person name="Pisabarro A.G."/>
            <person name="Kuo A."/>
            <person name="Tritt A."/>
            <person name="Lipzen A."/>
            <person name="He G."/>
            <person name="Yan M."/>
            <person name="Ng V."/>
            <person name="Cullen D."/>
            <person name="Martin F."/>
            <person name="Rosso M.-N."/>
            <person name="Henrissat B."/>
            <person name="Hibbett D."/>
            <person name="Martinez A.T."/>
            <person name="Grigoriev I.V."/>
        </authorList>
    </citation>
    <scope>NUCLEOTIDE SEQUENCE</scope>
    <source>
        <strain evidence="2">CBS 247.69</strain>
    </source>
</reference>
<dbReference type="InterPro" id="IPR036279">
    <property type="entry name" value="5-3_exonuclease_C_sf"/>
</dbReference>
<dbReference type="EMBL" id="MU150454">
    <property type="protein sequence ID" value="KAF9456140.1"/>
    <property type="molecule type" value="Genomic_DNA"/>
</dbReference>
<dbReference type="InterPro" id="IPR006084">
    <property type="entry name" value="XPG/Rad2"/>
</dbReference>
<dbReference type="InterPro" id="IPR029060">
    <property type="entry name" value="PIN-like_dom_sf"/>
</dbReference>
<protein>
    <recommendedName>
        <fullName evidence="1">XPG-I domain-containing protein</fullName>
    </recommendedName>
</protein>
<dbReference type="InterPro" id="IPR006086">
    <property type="entry name" value="XPG-I_dom"/>
</dbReference>
<proteinExistence type="predicted"/>
<dbReference type="Pfam" id="PF00867">
    <property type="entry name" value="XPG_I"/>
    <property type="match status" value="1"/>
</dbReference>
<dbReference type="PRINTS" id="PR00853">
    <property type="entry name" value="XPGRADSUPER"/>
</dbReference>